<feature type="compositionally biased region" description="Low complexity" evidence="1">
    <location>
        <begin position="40"/>
        <end position="55"/>
    </location>
</feature>
<dbReference type="GeneID" id="41961973"/>
<keyword evidence="2" id="KW-1185">Reference proteome</keyword>
<protein>
    <recommendedName>
        <fullName evidence="4">SMP domain-containing protein</fullName>
    </recommendedName>
</protein>
<accession>A0A6P8B2A4</accession>
<dbReference type="KEGG" id="pgri:PgNI_07047"/>
<evidence type="ECO:0000313" key="3">
    <source>
        <dbReference type="RefSeq" id="XP_030981302.1"/>
    </source>
</evidence>
<name>A0A6P8B2A4_PYRGI</name>
<reference evidence="3" key="2">
    <citation type="submission" date="2019-10" db="EMBL/GenBank/DDBJ databases">
        <authorList>
            <consortium name="NCBI Genome Project"/>
        </authorList>
    </citation>
    <scope>NUCLEOTIDE SEQUENCE</scope>
    <source>
        <strain evidence="3">NI907</strain>
    </source>
</reference>
<dbReference type="RefSeq" id="XP_030981302.1">
    <property type="nucleotide sequence ID" value="XM_031127064.1"/>
</dbReference>
<reference evidence="3" key="1">
    <citation type="journal article" date="2019" name="Mol. Biol. Evol.">
        <title>Blast fungal genomes show frequent chromosomal changes, gene gains and losses, and effector gene turnover.</title>
        <authorList>
            <person name="Gomez Luciano L.B."/>
            <person name="Jason Tsai I."/>
            <person name="Chuma I."/>
            <person name="Tosa Y."/>
            <person name="Chen Y.H."/>
            <person name="Li J.Y."/>
            <person name="Li M.Y."/>
            <person name="Jade Lu M.Y."/>
            <person name="Nakayashiki H."/>
            <person name="Li W.H."/>
        </authorList>
    </citation>
    <scope>NUCLEOTIDE SEQUENCE</scope>
    <source>
        <strain evidence="3">NI907</strain>
    </source>
</reference>
<evidence type="ECO:0008006" key="4">
    <source>
        <dbReference type="Google" id="ProtNLM"/>
    </source>
</evidence>
<gene>
    <name evidence="3" type="ORF">PgNI_07047</name>
</gene>
<dbReference type="AlphaFoldDB" id="A0A6P8B2A4"/>
<feature type="region of interest" description="Disordered" evidence="1">
    <location>
        <begin position="1"/>
        <end position="69"/>
    </location>
</feature>
<reference evidence="3" key="3">
    <citation type="submission" date="2025-08" db="UniProtKB">
        <authorList>
            <consortium name="RefSeq"/>
        </authorList>
    </citation>
    <scope>IDENTIFICATION</scope>
    <source>
        <strain evidence="3">NI907</strain>
    </source>
</reference>
<evidence type="ECO:0000256" key="1">
    <source>
        <dbReference type="SAM" id="MobiDB-lite"/>
    </source>
</evidence>
<sequence length="69" mass="6909">MSGNSNQMSKNDASRIQSSSDKTFNQTGNNDGGFASRAQSAADKNTNASAAASGGNNQGQGQGLGQGQK</sequence>
<dbReference type="Proteomes" id="UP000515153">
    <property type="component" value="Unplaced"/>
</dbReference>
<evidence type="ECO:0000313" key="2">
    <source>
        <dbReference type="Proteomes" id="UP000515153"/>
    </source>
</evidence>
<feature type="compositionally biased region" description="Gly residues" evidence="1">
    <location>
        <begin position="56"/>
        <end position="69"/>
    </location>
</feature>
<feature type="compositionally biased region" description="Polar residues" evidence="1">
    <location>
        <begin position="1"/>
        <end position="29"/>
    </location>
</feature>
<proteinExistence type="predicted"/>
<organism evidence="2 3">
    <name type="scientific">Pyricularia grisea</name>
    <name type="common">Crabgrass-specific blast fungus</name>
    <name type="synonym">Magnaporthe grisea</name>
    <dbReference type="NCBI Taxonomy" id="148305"/>
    <lineage>
        <taxon>Eukaryota</taxon>
        <taxon>Fungi</taxon>
        <taxon>Dikarya</taxon>
        <taxon>Ascomycota</taxon>
        <taxon>Pezizomycotina</taxon>
        <taxon>Sordariomycetes</taxon>
        <taxon>Sordariomycetidae</taxon>
        <taxon>Magnaporthales</taxon>
        <taxon>Pyriculariaceae</taxon>
        <taxon>Pyricularia</taxon>
    </lineage>
</organism>